<dbReference type="GO" id="GO:0004040">
    <property type="term" value="F:amidase activity"/>
    <property type="evidence" value="ECO:0007669"/>
    <property type="project" value="UniProtKB-EC"/>
</dbReference>
<dbReference type="EMBL" id="JBEPMN010000015">
    <property type="protein sequence ID" value="MET3662816.1"/>
    <property type="molecule type" value="Genomic_DNA"/>
</dbReference>
<accession>A0ABV2KP04</accession>
<comment type="caution">
    <text evidence="2">The sequence shown here is derived from an EMBL/GenBank/DDBJ whole genome shotgun (WGS) entry which is preliminary data.</text>
</comment>
<dbReference type="Gene3D" id="3.90.1300.10">
    <property type="entry name" value="Amidase signature (AS) domain"/>
    <property type="match status" value="1"/>
</dbReference>
<dbReference type="InterPro" id="IPR000120">
    <property type="entry name" value="Amidase"/>
</dbReference>
<gene>
    <name evidence="2" type="ORF">ABID44_003167</name>
</gene>
<dbReference type="RefSeq" id="WP_354152656.1">
    <property type="nucleotide sequence ID" value="NZ_JBEPMN010000015.1"/>
</dbReference>
<dbReference type="InterPro" id="IPR036928">
    <property type="entry name" value="AS_sf"/>
</dbReference>
<dbReference type="Proteomes" id="UP001549143">
    <property type="component" value="Unassembled WGS sequence"/>
</dbReference>
<evidence type="ECO:0000313" key="2">
    <source>
        <dbReference type="EMBL" id="MET3662816.1"/>
    </source>
</evidence>
<feature type="domain" description="Amidase" evidence="1">
    <location>
        <begin position="25"/>
        <end position="444"/>
    </location>
</feature>
<dbReference type="Pfam" id="PF01425">
    <property type="entry name" value="Amidase"/>
    <property type="match status" value="1"/>
</dbReference>
<organism evidence="2 3">
    <name type="scientific">Aquamicrobium ahrensii</name>
    <dbReference type="NCBI Taxonomy" id="469551"/>
    <lineage>
        <taxon>Bacteria</taxon>
        <taxon>Pseudomonadati</taxon>
        <taxon>Pseudomonadota</taxon>
        <taxon>Alphaproteobacteria</taxon>
        <taxon>Hyphomicrobiales</taxon>
        <taxon>Phyllobacteriaceae</taxon>
        <taxon>Aquamicrobium</taxon>
    </lineage>
</organism>
<keyword evidence="2" id="KW-0378">Hydrolase</keyword>
<reference evidence="2 3" key="1">
    <citation type="submission" date="2024-06" db="EMBL/GenBank/DDBJ databases">
        <title>Genomic Encyclopedia of Type Strains, Phase IV (KMG-IV): sequencing the most valuable type-strain genomes for metagenomic binning, comparative biology and taxonomic classification.</title>
        <authorList>
            <person name="Goeker M."/>
        </authorList>
    </citation>
    <scope>NUCLEOTIDE SEQUENCE [LARGE SCALE GENOMIC DNA]</scope>
    <source>
        <strain evidence="2 3">DSM 19730</strain>
    </source>
</reference>
<evidence type="ECO:0000259" key="1">
    <source>
        <dbReference type="Pfam" id="PF01425"/>
    </source>
</evidence>
<dbReference type="EC" id="3.5.1.4" evidence="2"/>
<dbReference type="PANTHER" id="PTHR11895:SF176">
    <property type="entry name" value="AMIDASE AMID-RELATED"/>
    <property type="match status" value="1"/>
</dbReference>
<dbReference type="InterPro" id="IPR023631">
    <property type="entry name" value="Amidase_dom"/>
</dbReference>
<dbReference type="SUPFAM" id="SSF75304">
    <property type="entry name" value="Amidase signature (AS) enzymes"/>
    <property type="match status" value="1"/>
</dbReference>
<name>A0ABV2KP04_9HYPH</name>
<evidence type="ECO:0000313" key="3">
    <source>
        <dbReference type="Proteomes" id="UP001549143"/>
    </source>
</evidence>
<sequence>MSELHFLELLELTRLIHAGKLSPVEVTEAQLQRIENVDADISSYAAVSADSALEAARQAEAEIRAGRIRGPLHGAPVAVKDLCWTTDAPTAAGTVVRSGFMADEDATVVRRLRDAGAIILGKLKLTEGAYTDHHADIAAPKNPWGRSHWVGASSSGSGAAPAAGLCYAAIGTDTGGSIRFPSGANSITGLKGTWGRVSRHGVFPLAPTLDHVGPMARSARDAAAVMGAIAGADLLDPTATLAPVPDYLAETSKGAKGLRLGIDAKWLSDVDGPAGAVLDEVRRVAVQLGMDLVEIAFPDSRQIVMDWFPQCGVEVAVAHEGTYPSRQGEYGPSLAGLIELGRATSGLEYQKLVLRRVDFTGRVRRLFEDVDLILAPVQSFSAPTCEWMAGLGVNVETVRRLHQYTSPFDSSGNPTITLPGGFTSGGLPIGFQFIAGHLEESLLLRAGAAFQDATDWHRRHPQM</sequence>
<proteinExistence type="predicted"/>
<keyword evidence="3" id="KW-1185">Reference proteome</keyword>
<dbReference type="PANTHER" id="PTHR11895">
    <property type="entry name" value="TRANSAMIDASE"/>
    <property type="match status" value="1"/>
</dbReference>
<protein>
    <submittedName>
        <fullName evidence="2">Amidase</fullName>
        <ecNumber evidence="2">3.5.1.4</ecNumber>
    </submittedName>
</protein>